<protein>
    <submittedName>
        <fullName evidence="9">Predicted protein</fullName>
    </submittedName>
</protein>
<dbReference type="GO" id="GO:0016020">
    <property type="term" value="C:membrane"/>
    <property type="evidence" value="ECO:0007669"/>
    <property type="project" value="UniProtKB-SubCell"/>
</dbReference>
<feature type="region of interest" description="Disordered" evidence="6">
    <location>
        <begin position="213"/>
        <end position="239"/>
    </location>
</feature>
<keyword evidence="10" id="KW-1185">Reference proteome</keyword>
<keyword evidence="2" id="KW-0813">Transport</keyword>
<feature type="transmembrane region" description="Helical" evidence="7">
    <location>
        <begin position="360"/>
        <end position="385"/>
    </location>
</feature>
<feature type="compositionally biased region" description="Basic and acidic residues" evidence="6">
    <location>
        <begin position="216"/>
        <end position="231"/>
    </location>
</feature>
<dbReference type="eggNOG" id="KOG2639">
    <property type="taxonomic scope" value="Eukaryota"/>
</dbReference>
<keyword evidence="3 7" id="KW-0812">Transmembrane</keyword>
<evidence type="ECO:0000256" key="2">
    <source>
        <dbReference type="ARBA" id="ARBA00022448"/>
    </source>
</evidence>
<feature type="transmembrane region" description="Helical" evidence="7">
    <location>
        <begin position="478"/>
        <end position="500"/>
    </location>
</feature>
<comment type="subcellular location">
    <subcellularLocation>
        <location evidence="1">Membrane</location>
        <topology evidence="1">Multi-pass membrane protein</topology>
    </subcellularLocation>
</comment>
<feature type="transmembrane region" description="Helical" evidence="7">
    <location>
        <begin position="95"/>
        <end position="112"/>
    </location>
</feature>
<dbReference type="CDD" id="cd01116">
    <property type="entry name" value="P_permease"/>
    <property type="match status" value="1"/>
</dbReference>
<feature type="transmembrane region" description="Helical" evidence="7">
    <location>
        <begin position="691"/>
        <end position="711"/>
    </location>
</feature>
<feature type="domain" description="Citrate transporter-like" evidence="8">
    <location>
        <begin position="312"/>
        <end position="746"/>
    </location>
</feature>
<dbReference type="PANTHER" id="PTHR43568">
    <property type="entry name" value="P PROTEIN"/>
    <property type="match status" value="1"/>
</dbReference>
<reference evidence="9 10" key="1">
    <citation type="journal article" date="2010" name="Cell">
        <title>The genome of Naegleria gruberi illuminates early eukaryotic versatility.</title>
        <authorList>
            <person name="Fritz-Laylin L.K."/>
            <person name="Prochnik S.E."/>
            <person name="Ginger M.L."/>
            <person name="Dacks J.B."/>
            <person name="Carpenter M.L."/>
            <person name="Field M.C."/>
            <person name="Kuo A."/>
            <person name="Paredez A."/>
            <person name="Chapman J."/>
            <person name="Pham J."/>
            <person name="Shu S."/>
            <person name="Neupane R."/>
            <person name="Cipriano M."/>
            <person name="Mancuso J."/>
            <person name="Tu H."/>
            <person name="Salamov A."/>
            <person name="Lindquist E."/>
            <person name="Shapiro H."/>
            <person name="Lucas S."/>
            <person name="Grigoriev I.V."/>
            <person name="Cande W.Z."/>
            <person name="Fulton C."/>
            <person name="Rokhsar D.S."/>
            <person name="Dawson S.C."/>
        </authorList>
    </citation>
    <scope>NUCLEOTIDE SEQUENCE [LARGE SCALE GENOMIC DNA]</scope>
    <source>
        <strain evidence="9 10">NEG-M</strain>
    </source>
</reference>
<dbReference type="InterPro" id="IPR004680">
    <property type="entry name" value="Cit_transptr-like_dom"/>
</dbReference>
<evidence type="ECO:0000256" key="4">
    <source>
        <dbReference type="ARBA" id="ARBA00022989"/>
    </source>
</evidence>
<accession>D2VY56</accession>
<feature type="transmembrane region" description="Helical" evidence="7">
    <location>
        <begin position="392"/>
        <end position="410"/>
    </location>
</feature>
<evidence type="ECO:0000256" key="6">
    <source>
        <dbReference type="SAM" id="MobiDB-lite"/>
    </source>
</evidence>
<dbReference type="EMBL" id="GG738909">
    <property type="protein sequence ID" value="EFC38266.1"/>
    <property type="molecule type" value="Genomic_DNA"/>
</dbReference>
<dbReference type="Proteomes" id="UP000006671">
    <property type="component" value="Unassembled WGS sequence"/>
</dbReference>
<dbReference type="STRING" id="5762.D2VY56"/>
<evidence type="ECO:0000259" key="8">
    <source>
        <dbReference type="Pfam" id="PF03600"/>
    </source>
</evidence>
<organism evidence="10">
    <name type="scientific">Naegleria gruberi</name>
    <name type="common">Amoeba</name>
    <dbReference type="NCBI Taxonomy" id="5762"/>
    <lineage>
        <taxon>Eukaryota</taxon>
        <taxon>Discoba</taxon>
        <taxon>Heterolobosea</taxon>
        <taxon>Tetramitia</taxon>
        <taxon>Eutetramitia</taxon>
        <taxon>Vahlkampfiidae</taxon>
        <taxon>Naegleria</taxon>
    </lineage>
</organism>
<dbReference type="InterPro" id="IPR051475">
    <property type="entry name" value="Diverse_Ion_Transporter"/>
</dbReference>
<proteinExistence type="predicted"/>
<evidence type="ECO:0000256" key="5">
    <source>
        <dbReference type="ARBA" id="ARBA00023136"/>
    </source>
</evidence>
<dbReference type="PANTHER" id="PTHR43568:SF1">
    <property type="entry name" value="P PROTEIN"/>
    <property type="match status" value="1"/>
</dbReference>
<dbReference type="RefSeq" id="XP_002671010.1">
    <property type="nucleotide sequence ID" value="XM_002670964.1"/>
</dbReference>
<dbReference type="OrthoDB" id="442352at2759"/>
<gene>
    <name evidence="9" type="ORF">NAEGRDRAFT_73979</name>
</gene>
<keyword evidence="4 7" id="KW-1133">Transmembrane helix</keyword>
<dbReference type="GO" id="GO:0055085">
    <property type="term" value="P:transmembrane transport"/>
    <property type="evidence" value="ECO:0007669"/>
    <property type="project" value="InterPro"/>
</dbReference>
<sequence>MDQQQSGEDIHLLAKTVLSSQDRSESLVGISNSRDVLENSHHHYNNDDDDTQHEVDVDDMVTYRHGKPIKKPLLPNFSQMSKKEVAKLSLRTSKILILSVLFVVFGVVYSVFHRNPVEDTLHFVSIGEAEPKYIEFSTSQPRDILSIEVEVPIVGNDVIYNLRKQATHNEENHDWNLVFQIQKSMFDSEFINLSDQNYTIDFLPNFPSVNHTEVNQTDHHTSNHTEPHEPEQENVDEEESEIQAIKGSYTFSTDLSTLNQEEKKNVTYRLLITTSFPQNYTNSFAIKVNFKQQPDYAKYKVIYAALVLVFVYILIIFELVHRTVASMLGSFIVLAVMAFINQRPTLKEICEWMEYDTLTLLFGMMIMVGIFANTGFFEWIALVAYKLSKGSVWRLTVILCLFTAVVSAFLDNVTTILLVVPVTLRLCSVVNVSPIPIVISEVIFSNIGGVATAVGDPPIVIIVNHPAIKALNIGFLDISIYLAPCAVIIGACTILPIRLLNWNLFKTKPDIDNEKLQREKEIEIWEQTLRKTRGNGIEEMKVKESLQLHIVNLKSQLEEYLTSRGSNVNNGKLGAKEMKELSEQYFIHNPRLFIICSAILIICIIFFFLESFIHHYVQTSLAEVAIIGAITMLLLSGIDDLEEVIEKVEWTTLLFFGSLFILMEGLTKLGLIDFIGTWTSYVISLVPAGDLRLFVAITVLVWVSGIVSAFIDNLPYASAMIPIVLKLAEEPTNLPVRPILWALALGTCLGGNGTIIGASANVVAAGICENSGHKMGFVQFMKYGFPCMLLSLLISNIYLVILHVAIGVR</sequence>
<dbReference type="InParanoid" id="D2VY56"/>
<dbReference type="VEuPathDB" id="AmoebaDB:NAEGRDRAFT_73979"/>
<keyword evidence="5 7" id="KW-0472">Membrane</keyword>
<feature type="transmembrane region" description="Helical" evidence="7">
    <location>
        <begin position="592"/>
        <end position="609"/>
    </location>
</feature>
<feature type="transmembrane region" description="Helical" evidence="7">
    <location>
        <begin position="301"/>
        <end position="317"/>
    </location>
</feature>
<evidence type="ECO:0000256" key="7">
    <source>
        <dbReference type="SAM" id="Phobius"/>
    </source>
</evidence>
<dbReference type="AlphaFoldDB" id="D2VY56"/>
<evidence type="ECO:0000256" key="3">
    <source>
        <dbReference type="ARBA" id="ARBA00022692"/>
    </source>
</evidence>
<dbReference type="KEGG" id="ngr:NAEGRDRAFT_73979"/>
<evidence type="ECO:0000256" key="1">
    <source>
        <dbReference type="ARBA" id="ARBA00004141"/>
    </source>
</evidence>
<feature type="transmembrane region" description="Helical" evidence="7">
    <location>
        <begin position="324"/>
        <end position="340"/>
    </location>
</feature>
<feature type="transmembrane region" description="Helical" evidence="7">
    <location>
        <begin position="650"/>
        <end position="671"/>
    </location>
</feature>
<name>D2VY56_NAEGR</name>
<dbReference type="Pfam" id="PF03600">
    <property type="entry name" value="CitMHS"/>
    <property type="match status" value="1"/>
</dbReference>
<dbReference type="OMA" id="HHEETAM"/>
<evidence type="ECO:0000313" key="10">
    <source>
        <dbReference type="Proteomes" id="UP000006671"/>
    </source>
</evidence>
<feature type="transmembrane region" description="Helical" evidence="7">
    <location>
        <begin position="783"/>
        <end position="806"/>
    </location>
</feature>
<dbReference type="GeneID" id="8857820"/>
<feature type="transmembrane region" description="Helical" evidence="7">
    <location>
        <begin position="615"/>
        <end position="638"/>
    </location>
</feature>
<evidence type="ECO:0000313" key="9">
    <source>
        <dbReference type="EMBL" id="EFC38266.1"/>
    </source>
</evidence>